<dbReference type="Gene3D" id="3.30.1330.40">
    <property type="entry name" value="RutC-like"/>
    <property type="match status" value="1"/>
</dbReference>
<name>A0A4Q9HGX9_9SPHI</name>
<dbReference type="SUPFAM" id="SSF55298">
    <property type="entry name" value="YjgF-like"/>
    <property type="match status" value="1"/>
</dbReference>
<keyword evidence="3" id="KW-1185">Reference proteome</keyword>
<sequence>MINENKKFNTFHMKWEEDYGYVQAVKNGNMVYISGQLGHDEKGVLAEGMDKQMELAYANILKLLKGFHYIEDDIIEEVIYVTDMQAGFQARKAIGAKFYPDPKRIASSIIGVKELALPGQYVEIKIVAMK</sequence>
<dbReference type="CDD" id="cd00448">
    <property type="entry name" value="YjgF_YER057c_UK114_family"/>
    <property type="match status" value="1"/>
</dbReference>
<accession>A0A4Q9HGX9</accession>
<evidence type="ECO:0000256" key="1">
    <source>
        <dbReference type="ARBA" id="ARBA00010552"/>
    </source>
</evidence>
<dbReference type="PANTHER" id="PTHR11803:SF58">
    <property type="entry name" value="PROTEIN HMF1-RELATED"/>
    <property type="match status" value="1"/>
</dbReference>
<dbReference type="RefSeq" id="WP_131028598.1">
    <property type="nucleotide sequence ID" value="NZ_SIXF01000002.1"/>
</dbReference>
<comment type="similarity">
    <text evidence="1">Belongs to the RutC family.</text>
</comment>
<dbReference type="InterPro" id="IPR035959">
    <property type="entry name" value="RutC-like_sf"/>
</dbReference>
<proteinExistence type="inferred from homology"/>
<dbReference type="PANTHER" id="PTHR11803">
    <property type="entry name" value="2-IMINOBUTANOATE/2-IMINOPROPANOATE DEAMINASE RIDA"/>
    <property type="match status" value="1"/>
</dbReference>
<gene>
    <name evidence="2" type="ORF">EYS08_04265</name>
</gene>
<protein>
    <submittedName>
        <fullName evidence="2">RidA family protein</fullName>
    </submittedName>
</protein>
<evidence type="ECO:0000313" key="3">
    <source>
        <dbReference type="Proteomes" id="UP000291819"/>
    </source>
</evidence>
<dbReference type="InterPro" id="IPR006175">
    <property type="entry name" value="YjgF/YER057c/UK114"/>
</dbReference>
<evidence type="ECO:0000313" key="2">
    <source>
        <dbReference type="EMBL" id="TBO44523.1"/>
    </source>
</evidence>
<dbReference type="OrthoDB" id="9799840at2"/>
<comment type="caution">
    <text evidence="2">The sequence shown here is derived from an EMBL/GenBank/DDBJ whole genome shotgun (WGS) entry which is preliminary data.</text>
</comment>
<dbReference type="Proteomes" id="UP000291819">
    <property type="component" value="Unassembled WGS sequence"/>
</dbReference>
<dbReference type="EMBL" id="SIXF01000002">
    <property type="protein sequence ID" value="TBO44523.1"/>
    <property type="molecule type" value="Genomic_DNA"/>
</dbReference>
<reference evidence="2 3" key="1">
    <citation type="submission" date="2019-02" db="EMBL/GenBank/DDBJ databases">
        <title>Pedobacter kyonggii whole genome sequence analysis.</title>
        <authorList>
            <person name="Dahal R.H."/>
        </authorList>
    </citation>
    <scope>NUCLEOTIDE SEQUENCE [LARGE SCALE GENOMIC DNA]</scope>
    <source>
        <strain evidence="2 3">K-4-11-1</strain>
    </source>
</reference>
<dbReference type="Pfam" id="PF01042">
    <property type="entry name" value="Ribonuc_L-PSP"/>
    <property type="match status" value="1"/>
</dbReference>
<dbReference type="GO" id="GO:0019239">
    <property type="term" value="F:deaminase activity"/>
    <property type="evidence" value="ECO:0007669"/>
    <property type="project" value="TreeGrafter"/>
</dbReference>
<organism evidence="2 3">
    <name type="scientific">Pedobacter kyonggii</name>
    <dbReference type="NCBI Taxonomy" id="1926871"/>
    <lineage>
        <taxon>Bacteria</taxon>
        <taxon>Pseudomonadati</taxon>
        <taxon>Bacteroidota</taxon>
        <taxon>Sphingobacteriia</taxon>
        <taxon>Sphingobacteriales</taxon>
        <taxon>Sphingobacteriaceae</taxon>
        <taxon>Pedobacter</taxon>
    </lineage>
</organism>
<dbReference type="AlphaFoldDB" id="A0A4Q9HGX9"/>
<dbReference type="GO" id="GO:0005829">
    <property type="term" value="C:cytosol"/>
    <property type="evidence" value="ECO:0007669"/>
    <property type="project" value="TreeGrafter"/>
</dbReference>